<dbReference type="InterPro" id="IPR002125">
    <property type="entry name" value="CMP_dCMP_dom"/>
</dbReference>
<comment type="caution">
    <text evidence="2">The sequence shown here is derived from an EMBL/GenBank/DDBJ whole genome shotgun (WGS) entry which is preliminary data.</text>
</comment>
<protein>
    <recommendedName>
        <fullName evidence="1">CMP/dCMP-type deaminase domain-containing protein</fullName>
    </recommendedName>
</protein>
<dbReference type="PANTHER" id="PTHR11079">
    <property type="entry name" value="CYTOSINE DEAMINASE FAMILY MEMBER"/>
    <property type="match status" value="1"/>
</dbReference>
<evidence type="ECO:0000313" key="2">
    <source>
        <dbReference type="EMBL" id="OOC08652.1"/>
    </source>
</evidence>
<evidence type="ECO:0000313" key="3">
    <source>
        <dbReference type="Proteomes" id="UP000188551"/>
    </source>
</evidence>
<dbReference type="SUPFAM" id="SSF53927">
    <property type="entry name" value="Cytidine deaminase-like"/>
    <property type="match status" value="1"/>
</dbReference>
<gene>
    <name evidence="2" type="ORF">B0293_01750</name>
</gene>
<dbReference type="InterPro" id="IPR016193">
    <property type="entry name" value="Cytidine_deaminase-like"/>
</dbReference>
<proteinExistence type="predicted"/>
<accession>A0ABX3JMG5</accession>
<dbReference type="PANTHER" id="PTHR11079:SF162">
    <property type="entry name" value="RIBOFLAVIN BIOSYNTHESIS PROTEIN PYRD, CHLOROPLASTIC"/>
    <property type="match status" value="1"/>
</dbReference>
<dbReference type="Gene3D" id="3.40.140.10">
    <property type="entry name" value="Cytidine Deaminase, domain 2"/>
    <property type="match status" value="1"/>
</dbReference>
<feature type="domain" description="CMP/dCMP-type deaminase" evidence="1">
    <location>
        <begin position="23"/>
        <end position="126"/>
    </location>
</feature>
<reference evidence="2 3" key="1">
    <citation type="submission" date="2017-02" db="EMBL/GenBank/DDBJ databases">
        <title>Amycolatopsis azurea DSM 43854 draft genome.</title>
        <authorList>
            <person name="Mayilraj S."/>
        </authorList>
    </citation>
    <scope>NUCLEOTIDE SEQUENCE [LARGE SCALE GENOMIC DNA]</scope>
    <source>
        <strain evidence="2 3">DSM 43854</strain>
    </source>
</reference>
<dbReference type="CDD" id="cd01285">
    <property type="entry name" value="nucleoside_deaminase"/>
    <property type="match status" value="1"/>
</dbReference>
<dbReference type="Proteomes" id="UP000188551">
    <property type="component" value="Unassembled WGS sequence"/>
</dbReference>
<name>A0ABX3JMG5_9PSEU</name>
<sequence>MLVLPIRKVRSILKSSGFENEVGRCIELAEKASRAGNYALGALVVLNGEILAESGSSLIGDNDDPSAHPEMIVVRHAARRMKSRYLEGAYLVSTLEPCPMCTSVAIWAKMSGVVFGATQMDAIQWAAEHPDDVFTWRQIEIPVRRVVTMGTPRLEVYEEVRRKECKALFSLNENSAVDAESSGCSVAGGGQG</sequence>
<dbReference type="EMBL" id="MUXN01000001">
    <property type="protein sequence ID" value="OOC08652.1"/>
    <property type="molecule type" value="Genomic_DNA"/>
</dbReference>
<evidence type="ECO:0000259" key="1">
    <source>
        <dbReference type="PROSITE" id="PS51747"/>
    </source>
</evidence>
<organism evidence="2 3">
    <name type="scientific">Amycolatopsis azurea DSM 43854</name>
    <dbReference type="NCBI Taxonomy" id="1238180"/>
    <lineage>
        <taxon>Bacteria</taxon>
        <taxon>Bacillati</taxon>
        <taxon>Actinomycetota</taxon>
        <taxon>Actinomycetes</taxon>
        <taxon>Pseudonocardiales</taxon>
        <taxon>Pseudonocardiaceae</taxon>
        <taxon>Amycolatopsis</taxon>
    </lineage>
</organism>
<dbReference type="PROSITE" id="PS51747">
    <property type="entry name" value="CYT_DCMP_DEAMINASES_2"/>
    <property type="match status" value="1"/>
</dbReference>
<keyword evidence="3" id="KW-1185">Reference proteome</keyword>
<dbReference type="Pfam" id="PF00383">
    <property type="entry name" value="dCMP_cyt_deam_1"/>
    <property type="match status" value="1"/>
</dbReference>